<evidence type="ECO:0000313" key="1">
    <source>
        <dbReference type="EMBL" id="OTP69884.1"/>
    </source>
</evidence>
<organism evidence="1 2">
    <name type="scientific">Caballeronia sordidicola</name>
    <name type="common">Burkholderia sordidicola</name>
    <dbReference type="NCBI Taxonomy" id="196367"/>
    <lineage>
        <taxon>Bacteria</taxon>
        <taxon>Pseudomonadati</taxon>
        <taxon>Pseudomonadota</taxon>
        <taxon>Betaproteobacteria</taxon>
        <taxon>Burkholderiales</taxon>
        <taxon>Burkholderiaceae</taxon>
        <taxon>Caballeronia</taxon>
    </lineage>
</organism>
<dbReference type="Proteomes" id="UP000195221">
    <property type="component" value="Unassembled WGS sequence"/>
</dbReference>
<accession>A0A242MF03</accession>
<comment type="caution">
    <text evidence="1">The sequence shown here is derived from an EMBL/GenBank/DDBJ whole genome shotgun (WGS) entry which is preliminary data.</text>
</comment>
<dbReference type="RefSeq" id="WP_256701371.1">
    <property type="nucleotide sequence ID" value="NZ_MSRG01000092.1"/>
</dbReference>
<sequence length="43" mass="4525">MLVFTLILLWLAACLGVLSVWVLRDAPSADASPGAAVQEPTTQ</sequence>
<dbReference type="AlphaFoldDB" id="A0A242MF03"/>
<gene>
    <name evidence="1" type="ORF">PAMC26577_29610</name>
</gene>
<proteinExistence type="predicted"/>
<name>A0A242MF03_CABSO</name>
<protein>
    <submittedName>
        <fullName evidence="1">Uncharacterized protein</fullName>
    </submittedName>
</protein>
<dbReference type="EMBL" id="NBTZ01000112">
    <property type="protein sequence ID" value="OTP69884.1"/>
    <property type="molecule type" value="Genomic_DNA"/>
</dbReference>
<evidence type="ECO:0000313" key="2">
    <source>
        <dbReference type="Proteomes" id="UP000195221"/>
    </source>
</evidence>
<reference evidence="1 2" key="1">
    <citation type="submission" date="2017-03" db="EMBL/GenBank/DDBJ databases">
        <title>Genome analysis of strain PAMC 26577.</title>
        <authorList>
            <person name="Oh H.-M."/>
            <person name="Yang J.-A."/>
        </authorList>
    </citation>
    <scope>NUCLEOTIDE SEQUENCE [LARGE SCALE GENOMIC DNA]</scope>
    <source>
        <strain evidence="1 2">PAMC 26577</strain>
    </source>
</reference>